<dbReference type="SUPFAM" id="SSF53167">
    <property type="entry name" value="Purine and uridine phosphorylases"/>
    <property type="match status" value="1"/>
</dbReference>
<dbReference type="PANTHER" id="PTHR11904:SF12">
    <property type="entry name" value="PURINE NUCLEOSIDE PHOSPHORYLASE"/>
    <property type="match status" value="1"/>
</dbReference>
<evidence type="ECO:0000256" key="8">
    <source>
        <dbReference type="ARBA" id="ARBA00023950"/>
    </source>
</evidence>
<evidence type="ECO:0000256" key="10">
    <source>
        <dbReference type="ARBA" id="ARBA00031036"/>
    </source>
</evidence>
<sequence length="156" mass="17403">KLSDVLSFTSKVTFPVRVFRLLGVETLVVTNAAGGLNPNFEVGDIMLIRDHINLPGFSGENPLRGPNEERFGVRFPAMSDAYDRDMRQKAHSTWKQMGEQRELQEGTYVMVAGPSYETVAECHLLQNLGADAVGEKGNLAGGFIMWGDFFCLFFFF</sequence>
<comment type="catalytic activity">
    <reaction evidence="7">
        <text>2'-deoxyguanosine + phosphate = 2-deoxy-alpha-D-ribose 1-phosphate + guanine</text>
        <dbReference type="Rhea" id="RHEA:27738"/>
        <dbReference type="ChEBI" id="CHEBI:16235"/>
        <dbReference type="ChEBI" id="CHEBI:17172"/>
        <dbReference type="ChEBI" id="CHEBI:43474"/>
        <dbReference type="ChEBI" id="CHEBI:57259"/>
        <dbReference type="EC" id="2.4.2.1"/>
    </reaction>
</comment>
<dbReference type="Gene3D" id="3.40.50.1580">
    <property type="entry name" value="Nucleoside phosphorylase domain"/>
    <property type="match status" value="1"/>
</dbReference>
<feature type="non-terminal residue" evidence="13">
    <location>
        <position position="156"/>
    </location>
</feature>
<feature type="non-terminal residue" evidence="13">
    <location>
        <position position="1"/>
    </location>
</feature>
<evidence type="ECO:0000259" key="11">
    <source>
        <dbReference type="Pfam" id="PF01048"/>
    </source>
</evidence>
<comment type="catalytic activity">
    <reaction evidence="6">
        <text>inosine + phosphate = alpha-D-ribose 1-phosphate + hypoxanthine</text>
        <dbReference type="Rhea" id="RHEA:27646"/>
        <dbReference type="ChEBI" id="CHEBI:17368"/>
        <dbReference type="ChEBI" id="CHEBI:17596"/>
        <dbReference type="ChEBI" id="CHEBI:43474"/>
        <dbReference type="ChEBI" id="CHEBI:57720"/>
        <dbReference type="EC" id="2.4.2.1"/>
    </reaction>
</comment>
<dbReference type="InterPro" id="IPR011268">
    <property type="entry name" value="Purine_phosphorylase"/>
</dbReference>
<dbReference type="AlphaFoldDB" id="A0A6P3H2N1"/>
<dbReference type="CDD" id="cd09009">
    <property type="entry name" value="PNP-EcPNPII_like"/>
    <property type="match status" value="1"/>
</dbReference>
<protein>
    <recommendedName>
        <fullName evidence="3">purine-nucleoside phosphorylase</fullName>
        <ecNumber evidence="3">2.4.2.1</ecNumber>
    </recommendedName>
    <alternativeName>
        <fullName evidence="10">Inosine-guanosine phosphorylase</fullName>
    </alternativeName>
</protein>
<dbReference type="GO" id="GO:0009116">
    <property type="term" value="P:nucleoside metabolic process"/>
    <property type="evidence" value="ECO:0007669"/>
    <property type="project" value="InterPro"/>
</dbReference>
<keyword evidence="4" id="KW-0328">Glycosyltransferase</keyword>
<reference evidence="13" key="1">
    <citation type="submission" date="2025-08" db="UniProtKB">
        <authorList>
            <consortium name="RefSeq"/>
        </authorList>
    </citation>
    <scope>IDENTIFICATION</scope>
    <source>
        <tissue evidence="13">Blood</tissue>
    </source>
</reference>
<feature type="domain" description="Nucleoside phosphorylase" evidence="11">
    <location>
        <begin position="12"/>
        <end position="134"/>
    </location>
</feature>
<comment type="catalytic activity">
    <reaction evidence="9">
        <text>guanosine + phosphate = alpha-D-ribose 1-phosphate + guanine</text>
        <dbReference type="Rhea" id="RHEA:13233"/>
        <dbReference type="ChEBI" id="CHEBI:16235"/>
        <dbReference type="ChEBI" id="CHEBI:16750"/>
        <dbReference type="ChEBI" id="CHEBI:43474"/>
        <dbReference type="ChEBI" id="CHEBI:57720"/>
        <dbReference type="EC" id="2.4.2.1"/>
    </reaction>
</comment>
<proteinExistence type="inferred from homology"/>
<accession>A0A6P3H2N1</accession>
<dbReference type="GO" id="GO:0005737">
    <property type="term" value="C:cytoplasm"/>
    <property type="evidence" value="ECO:0007669"/>
    <property type="project" value="TreeGrafter"/>
</dbReference>
<dbReference type="UniPathway" id="UPA00606"/>
<evidence type="ECO:0000256" key="5">
    <source>
        <dbReference type="ARBA" id="ARBA00022679"/>
    </source>
</evidence>
<dbReference type="GO" id="GO:0004731">
    <property type="term" value="F:purine-nucleoside phosphorylase activity"/>
    <property type="evidence" value="ECO:0007669"/>
    <property type="project" value="UniProtKB-EC"/>
</dbReference>
<evidence type="ECO:0000256" key="9">
    <source>
        <dbReference type="ARBA" id="ARBA00023970"/>
    </source>
</evidence>
<evidence type="ECO:0000256" key="1">
    <source>
        <dbReference type="ARBA" id="ARBA00005058"/>
    </source>
</evidence>
<name>A0A6P3H2N1_BISBB</name>
<dbReference type="InterPro" id="IPR000845">
    <property type="entry name" value="Nucleoside_phosphorylase_d"/>
</dbReference>
<dbReference type="Proteomes" id="UP000515208">
    <property type="component" value="Unplaced"/>
</dbReference>
<evidence type="ECO:0000313" key="12">
    <source>
        <dbReference type="Proteomes" id="UP000515208"/>
    </source>
</evidence>
<organism evidence="12 13">
    <name type="scientific">Bison bison bison</name>
    <name type="common">North American plains bison</name>
    <dbReference type="NCBI Taxonomy" id="43346"/>
    <lineage>
        <taxon>Eukaryota</taxon>
        <taxon>Metazoa</taxon>
        <taxon>Chordata</taxon>
        <taxon>Craniata</taxon>
        <taxon>Vertebrata</taxon>
        <taxon>Euteleostomi</taxon>
        <taxon>Mammalia</taxon>
        <taxon>Eutheria</taxon>
        <taxon>Laurasiatheria</taxon>
        <taxon>Artiodactyla</taxon>
        <taxon>Ruminantia</taxon>
        <taxon>Pecora</taxon>
        <taxon>Bovidae</taxon>
        <taxon>Bovinae</taxon>
        <taxon>Bison</taxon>
    </lineage>
</organism>
<comment type="pathway">
    <text evidence="1">Purine metabolism; purine nucleoside salvage.</text>
</comment>
<dbReference type="KEGG" id="bbis:104988212"/>
<gene>
    <name evidence="13" type="primary">LOC104988212</name>
</gene>
<dbReference type="EC" id="2.4.2.1" evidence="3"/>
<dbReference type="InterPro" id="IPR035994">
    <property type="entry name" value="Nucleoside_phosphorylase_sf"/>
</dbReference>
<evidence type="ECO:0000256" key="3">
    <source>
        <dbReference type="ARBA" id="ARBA00011886"/>
    </source>
</evidence>
<keyword evidence="12" id="KW-1185">Reference proteome</keyword>
<evidence type="ECO:0000256" key="4">
    <source>
        <dbReference type="ARBA" id="ARBA00022676"/>
    </source>
</evidence>
<comment type="catalytic activity">
    <reaction evidence="8">
        <text>2'-deoxyinosine + phosphate = 2-deoxy-alpha-D-ribose 1-phosphate + hypoxanthine</text>
        <dbReference type="Rhea" id="RHEA:27750"/>
        <dbReference type="ChEBI" id="CHEBI:17368"/>
        <dbReference type="ChEBI" id="CHEBI:28997"/>
        <dbReference type="ChEBI" id="CHEBI:43474"/>
        <dbReference type="ChEBI" id="CHEBI:57259"/>
        <dbReference type="EC" id="2.4.2.1"/>
    </reaction>
</comment>
<keyword evidence="5" id="KW-0808">Transferase</keyword>
<dbReference type="PANTHER" id="PTHR11904">
    <property type="entry name" value="METHYLTHIOADENOSINE/PURINE NUCLEOSIDE PHOSPHORYLASE"/>
    <property type="match status" value="1"/>
</dbReference>
<dbReference type="RefSeq" id="XP_010837788.1">
    <property type="nucleotide sequence ID" value="XM_010839486.1"/>
</dbReference>
<dbReference type="Pfam" id="PF01048">
    <property type="entry name" value="PNP_UDP_1"/>
    <property type="match status" value="1"/>
</dbReference>
<dbReference type="GeneID" id="104988212"/>
<evidence type="ECO:0000256" key="2">
    <source>
        <dbReference type="ARBA" id="ARBA00006751"/>
    </source>
</evidence>
<evidence type="ECO:0000313" key="13">
    <source>
        <dbReference type="RefSeq" id="XP_010837788.1"/>
    </source>
</evidence>
<evidence type="ECO:0000256" key="7">
    <source>
        <dbReference type="ARBA" id="ARBA00023929"/>
    </source>
</evidence>
<evidence type="ECO:0000256" key="6">
    <source>
        <dbReference type="ARBA" id="ARBA00023918"/>
    </source>
</evidence>
<comment type="similarity">
    <text evidence="2">Belongs to the PNP/MTAP phosphorylase family.</text>
</comment>